<protein>
    <recommendedName>
        <fullName evidence="4">Two component regulator propeller</fullName>
    </recommendedName>
</protein>
<reference evidence="3" key="1">
    <citation type="submission" date="2016-10" db="EMBL/GenBank/DDBJ databases">
        <authorList>
            <person name="Varghese N."/>
            <person name="Submissions S."/>
        </authorList>
    </citation>
    <scope>NUCLEOTIDE SEQUENCE [LARGE SCALE GENOMIC DNA]</scope>
    <source>
        <strain evidence="3">IBRC-M 10761</strain>
    </source>
</reference>
<gene>
    <name evidence="2" type="ORF">SAMN05192553_101195</name>
</gene>
<dbReference type="RefSeq" id="WP_143057517.1">
    <property type="nucleotide sequence ID" value="NZ_FNZH01000001.1"/>
</dbReference>
<feature type="signal peptide" evidence="1">
    <location>
        <begin position="1"/>
        <end position="23"/>
    </location>
</feature>
<dbReference type="OrthoDB" id="1116010at2"/>
<proteinExistence type="predicted"/>
<keyword evidence="1" id="KW-0732">Signal</keyword>
<organism evidence="2 3">
    <name type="scientific">Cyclobacterium xiamenense</name>
    <dbReference type="NCBI Taxonomy" id="1297121"/>
    <lineage>
        <taxon>Bacteria</taxon>
        <taxon>Pseudomonadati</taxon>
        <taxon>Bacteroidota</taxon>
        <taxon>Cytophagia</taxon>
        <taxon>Cytophagales</taxon>
        <taxon>Cyclobacteriaceae</taxon>
        <taxon>Cyclobacterium</taxon>
    </lineage>
</organism>
<name>A0A1H6TI27_9BACT</name>
<feature type="chain" id="PRO_5011553665" description="Two component regulator propeller" evidence="1">
    <location>
        <begin position="24"/>
        <end position="277"/>
    </location>
</feature>
<dbReference type="AlphaFoldDB" id="A0A1H6TI27"/>
<dbReference type="STRING" id="1416801.SAMN05192553_101195"/>
<keyword evidence="3" id="KW-1185">Reference proteome</keyword>
<accession>A0A1H6TI27</accession>
<evidence type="ECO:0008006" key="4">
    <source>
        <dbReference type="Google" id="ProtNLM"/>
    </source>
</evidence>
<evidence type="ECO:0000313" key="2">
    <source>
        <dbReference type="EMBL" id="SEI76797.1"/>
    </source>
</evidence>
<evidence type="ECO:0000256" key="1">
    <source>
        <dbReference type="SAM" id="SignalP"/>
    </source>
</evidence>
<sequence length="277" mass="30940">MPSNPISSLLFFSFLLAALPGLAQDIQLSGERWQLDLSEASRISVDRNGAIFVSDRSGYLRQFDAGGDSLNIYAPAISTELNQLEAYWTVNLFLFSAGQQVIEILDRFLNPLSRNSMADLGFGGYISQATLGNNHGLWLYDETDLSLKKIDFSTGQLLQEQPLNILLPNSSLQVLQLLERKNILFLQIVDEGMYLFDNQANLIKKLPLAGSIPAFVDNEHTYHLETQRLVRTNFLNGDRSSLALPALPPIIGLALTKNQILLLTSSKLYAYDRPDNY</sequence>
<dbReference type="EMBL" id="FNZH01000001">
    <property type="protein sequence ID" value="SEI76797.1"/>
    <property type="molecule type" value="Genomic_DNA"/>
</dbReference>
<dbReference type="Proteomes" id="UP000199403">
    <property type="component" value="Unassembled WGS sequence"/>
</dbReference>
<evidence type="ECO:0000313" key="3">
    <source>
        <dbReference type="Proteomes" id="UP000199403"/>
    </source>
</evidence>